<proteinExistence type="predicted"/>
<feature type="chain" id="PRO_5046142633" evidence="1">
    <location>
        <begin position="24"/>
        <end position="241"/>
    </location>
</feature>
<evidence type="ECO:0000313" key="3">
    <source>
        <dbReference type="Proteomes" id="UP000823941"/>
    </source>
</evidence>
<name>A0ABQ7R7Z4_PLUXY</name>
<evidence type="ECO:0000313" key="2">
    <source>
        <dbReference type="EMBL" id="KAG7313427.1"/>
    </source>
</evidence>
<organism evidence="2 3">
    <name type="scientific">Plutella xylostella</name>
    <name type="common">Diamondback moth</name>
    <name type="synonym">Plutella maculipennis</name>
    <dbReference type="NCBI Taxonomy" id="51655"/>
    <lineage>
        <taxon>Eukaryota</taxon>
        <taxon>Metazoa</taxon>
        <taxon>Ecdysozoa</taxon>
        <taxon>Arthropoda</taxon>
        <taxon>Hexapoda</taxon>
        <taxon>Insecta</taxon>
        <taxon>Pterygota</taxon>
        <taxon>Neoptera</taxon>
        <taxon>Endopterygota</taxon>
        <taxon>Lepidoptera</taxon>
        <taxon>Glossata</taxon>
        <taxon>Ditrysia</taxon>
        <taxon>Yponomeutoidea</taxon>
        <taxon>Plutellidae</taxon>
        <taxon>Plutella</taxon>
    </lineage>
</organism>
<dbReference type="Proteomes" id="UP000823941">
    <property type="component" value="Chromosome 1"/>
</dbReference>
<reference evidence="2 3" key="1">
    <citation type="submission" date="2021-06" db="EMBL/GenBank/DDBJ databases">
        <title>A haploid diamondback moth (Plutella xylostella L.) genome assembly resolves 31 chromosomes and identifies a diamide resistance mutation.</title>
        <authorList>
            <person name="Ward C.M."/>
            <person name="Perry K.D."/>
            <person name="Baker G."/>
            <person name="Powis K."/>
            <person name="Heckel D.G."/>
            <person name="Baxter S.W."/>
        </authorList>
    </citation>
    <scope>NUCLEOTIDE SEQUENCE [LARGE SCALE GENOMIC DNA]</scope>
    <source>
        <strain evidence="2 3">LV</strain>
        <tissue evidence="2">Single pupa</tissue>
    </source>
</reference>
<dbReference type="EMBL" id="JAHIBW010000001">
    <property type="protein sequence ID" value="KAG7313427.1"/>
    <property type="molecule type" value="Genomic_DNA"/>
</dbReference>
<comment type="caution">
    <text evidence="2">The sequence shown here is derived from an EMBL/GenBank/DDBJ whole genome shotgun (WGS) entry which is preliminary data.</text>
</comment>
<keyword evidence="3" id="KW-1185">Reference proteome</keyword>
<protein>
    <submittedName>
        <fullName evidence="2">Uncharacterized protein</fullName>
    </submittedName>
</protein>
<evidence type="ECO:0000256" key="1">
    <source>
        <dbReference type="SAM" id="SignalP"/>
    </source>
</evidence>
<gene>
    <name evidence="2" type="ORF">JYU34_000552</name>
</gene>
<keyword evidence="1" id="KW-0732">Signal</keyword>
<accession>A0ABQ7R7Z4</accession>
<feature type="signal peptide" evidence="1">
    <location>
        <begin position="1"/>
        <end position="23"/>
    </location>
</feature>
<sequence length="241" mass="26483">MINLVTLYFKIHILSCAITSILCTIDGVSYISASPGTPKGYITSVDGSQRRKDDPCNSLYWYPQHVPDYCYNRTEAPTTTTEPPPPPPPMPAPMPAYIPYPVPSVMVPAPPPLVLPMPAPPPQYMMAPPAPPPQYMMAPPAPPPQYMMAPSAPIGIPLPFNHFLPSPMFQRTAGLVPGIPGLVSNDGGINILPFSDIYSDMMERHKQKVISSKLKDLMDEYEDFGGSKYRSKLRHGTYLKG</sequence>